<evidence type="ECO:0000313" key="3">
    <source>
        <dbReference type="Proteomes" id="UP000593875"/>
    </source>
</evidence>
<dbReference type="AlphaFoldDB" id="A0A7L9UBE7"/>
<evidence type="ECO:0000259" key="1">
    <source>
        <dbReference type="Pfam" id="PF13291"/>
    </source>
</evidence>
<name>A0A7L9UBE7_9BURK</name>
<reference evidence="2 3" key="1">
    <citation type="submission" date="2020-10" db="EMBL/GenBank/DDBJ databases">
        <title>Genome sequencing of Massilia sp. LPB0304.</title>
        <authorList>
            <person name="Kim J."/>
        </authorList>
    </citation>
    <scope>NUCLEOTIDE SEQUENCE [LARGE SCALE GENOMIC DNA]</scope>
    <source>
        <strain evidence="2 3">LPB0304</strain>
    </source>
</reference>
<sequence>MGAQELNHWVGVQRHKQQNNPFTCRIRLLIDRHKGILGRVAAEIDDSDSALTYAGMSEEDGRTMTEVRFTLRVKDRLHLAYLLRRLRRVVGVHRVEHERP</sequence>
<dbReference type="RefSeq" id="WP_193688732.1">
    <property type="nucleotide sequence ID" value="NZ_CP062941.1"/>
</dbReference>
<dbReference type="InterPro" id="IPR002912">
    <property type="entry name" value="ACT_dom"/>
</dbReference>
<protein>
    <recommendedName>
        <fullName evidence="1">ACT domain-containing protein</fullName>
    </recommendedName>
</protein>
<feature type="domain" description="ACT" evidence="1">
    <location>
        <begin position="19"/>
        <end position="96"/>
    </location>
</feature>
<dbReference type="EMBL" id="CP062941">
    <property type="protein sequence ID" value="QOL51759.1"/>
    <property type="molecule type" value="Genomic_DNA"/>
</dbReference>
<proteinExistence type="predicted"/>
<dbReference type="Proteomes" id="UP000593875">
    <property type="component" value="Chromosome"/>
</dbReference>
<dbReference type="Gene3D" id="3.30.70.260">
    <property type="match status" value="1"/>
</dbReference>
<dbReference type="Pfam" id="PF13291">
    <property type="entry name" value="ACT_4"/>
    <property type="match status" value="1"/>
</dbReference>
<accession>A0A7L9UBE7</accession>
<gene>
    <name evidence="2" type="ORF">LPB04_11200</name>
</gene>
<keyword evidence="3" id="KW-1185">Reference proteome</keyword>
<dbReference type="KEGG" id="mlir:LPB04_11200"/>
<evidence type="ECO:0000313" key="2">
    <source>
        <dbReference type="EMBL" id="QOL51759.1"/>
    </source>
</evidence>
<organism evidence="2 3">
    <name type="scientific">Massilia litorea</name>
    <dbReference type="NCBI Taxonomy" id="2769491"/>
    <lineage>
        <taxon>Bacteria</taxon>
        <taxon>Pseudomonadati</taxon>
        <taxon>Pseudomonadota</taxon>
        <taxon>Betaproteobacteria</taxon>
        <taxon>Burkholderiales</taxon>
        <taxon>Oxalobacteraceae</taxon>
        <taxon>Telluria group</taxon>
        <taxon>Massilia</taxon>
    </lineage>
</organism>